<feature type="compositionally biased region" description="Low complexity" evidence="9">
    <location>
        <begin position="616"/>
        <end position="628"/>
    </location>
</feature>
<dbReference type="OrthoDB" id="1287559at2759"/>
<evidence type="ECO:0000313" key="13">
    <source>
        <dbReference type="EMBL" id="PRW56316.1"/>
    </source>
</evidence>
<dbReference type="Pfam" id="PF01728">
    <property type="entry name" value="FtsJ"/>
    <property type="match status" value="1"/>
</dbReference>
<feature type="domain" description="DUF3381" evidence="12">
    <location>
        <begin position="238"/>
        <end position="407"/>
    </location>
</feature>
<feature type="binding site" evidence="8">
    <location>
        <position position="58"/>
    </location>
    <ligand>
        <name>S-adenosyl-L-methionine</name>
        <dbReference type="ChEBI" id="CHEBI:59789"/>
    </ligand>
</feature>
<feature type="active site" description="Proton acceptor" evidence="8">
    <location>
        <position position="157"/>
    </location>
</feature>
<dbReference type="InterPro" id="IPR015507">
    <property type="entry name" value="rRNA-MeTfrase_E"/>
</dbReference>
<dbReference type="InterPro" id="IPR028589">
    <property type="entry name" value="SPB1-like"/>
</dbReference>
<dbReference type="EMBL" id="LHPG02000009">
    <property type="protein sequence ID" value="PRW56316.1"/>
    <property type="molecule type" value="Genomic_DNA"/>
</dbReference>
<comment type="subcellular location">
    <subcellularLocation>
        <location evidence="1 8">Nucleus</location>
        <location evidence="1 8">Nucleolus</location>
    </subcellularLocation>
</comment>
<feature type="binding site" evidence="8">
    <location>
        <position position="92"/>
    </location>
    <ligand>
        <name>S-adenosyl-L-methionine</name>
        <dbReference type="ChEBI" id="CHEBI:59789"/>
    </ligand>
</feature>
<feature type="domain" description="Ribosomal RNA methyltransferase SPB1-like C-terminal" evidence="11">
    <location>
        <begin position="706"/>
        <end position="899"/>
    </location>
</feature>
<evidence type="ECO:0000256" key="6">
    <source>
        <dbReference type="ARBA" id="ARBA00022691"/>
    </source>
</evidence>
<feature type="compositionally biased region" description="Basic residues" evidence="9">
    <location>
        <begin position="390"/>
        <end position="408"/>
    </location>
</feature>
<dbReference type="Pfam" id="PF11861">
    <property type="entry name" value="DUF3381"/>
    <property type="match status" value="1"/>
</dbReference>
<proteinExistence type="inferred from homology"/>
<feature type="region of interest" description="Disordered" evidence="9">
    <location>
        <begin position="591"/>
        <end position="729"/>
    </location>
</feature>
<dbReference type="Gene3D" id="3.40.50.150">
    <property type="entry name" value="Vaccinia Virus protein VP39"/>
    <property type="match status" value="1"/>
</dbReference>
<evidence type="ECO:0000259" key="12">
    <source>
        <dbReference type="Pfam" id="PF11861"/>
    </source>
</evidence>
<reference evidence="13 14" key="1">
    <citation type="journal article" date="2018" name="Plant J.">
        <title>Genome sequences of Chlorella sorokiniana UTEX 1602 and Micractinium conductrix SAG 241.80: implications to maltose excretion by a green alga.</title>
        <authorList>
            <person name="Arriola M.B."/>
            <person name="Velmurugan N."/>
            <person name="Zhang Y."/>
            <person name="Plunkett M.H."/>
            <person name="Hondzo H."/>
            <person name="Barney B.M."/>
        </authorList>
    </citation>
    <scope>NUCLEOTIDE SEQUENCE [LARGE SCALE GENOMIC DNA]</scope>
    <source>
        <strain evidence="14">UTEX 1602</strain>
    </source>
</reference>
<dbReference type="GO" id="GO:0016435">
    <property type="term" value="F:rRNA (guanine) methyltransferase activity"/>
    <property type="evidence" value="ECO:0007669"/>
    <property type="project" value="TreeGrafter"/>
</dbReference>
<dbReference type="InterPro" id="IPR024576">
    <property type="entry name" value="rRNA_MeTfrase_Spb1_DUF3381"/>
</dbReference>
<dbReference type="HAMAP" id="MF_01547">
    <property type="entry name" value="RNA_methyltr_E"/>
    <property type="match status" value="1"/>
</dbReference>
<feature type="compositionally biased region" description="Acidic residues" evidence="9">
    <location>
        <begin position="358"/>
        <end position="374"/>
    </location>
</feature>
<dbReference type="EC" id="2.1.1.-" evidence="8"/>
<evidence type="ECO:0000256" key="3">
    <source>
        <dbReference type="ARBA" id="ARBA00022552"/>
    </source>
</evidence>
<dbReference type="InterPro" id="IPR002877">
    <property type="entry name" value="RNA_MeTrfase_FtsJ_dom"/>
</dbReference>
<feature type="compositionally biased region" description="Basic and acidic residues" evidence="9">
    <location>
        <begin position="890"/>
        <end position="900"/>
    </location>
</feature>
<feature type="compositionally biased region" description="Low complexity" evidence="9">
    <location>
        <begin position="684"/>
        <end position="706"/>
    </location>
</feature>
<evidence type="ECO:0000256" key="7">
    <source>
        <dbReference type="ARBA" id="ARBA00023242"/>
    </source>
</evidence>
<feature type="compositionally biased region" description="Basic and acidic residues" evidence="9">
    <location>
        <begin position="841"/>
        <end position="852"/>
    </location>
</feature>
<comment type="catalytic activity">
    <reaction evidence="8">
        <text>a ribonucleotide in rRNA + S-adenosyl-L-methionine = a 2'-O-methylribonucleotide in rRNA + S-adenosyl-L-homocysteine + H(+)</text>
        <dbReference type="Rhea" id="RHEA:48628"/>
        <dbReference type="Rhea" id="RHEA-COMP:12164"/>
        <dbReference type="Rhea" id="RHEA-COMP:12165"/>
        <dbReference type="ChEBI" id="CHEBI:15378"/>
        <dbReference type="ChEBI" id="CHEBI:57856"/>
        <dbReference type="ChEBI" id="CHEBI:59789"/>
        <dbReference type="ChEBI" id="CHEBI:90675"/>
        <dbReference type="ChEBI" id="CHEBI:90676"/>
    </reaction>
</comment>
<evidence type="ECO:0000256" key="2">
    <source>
        <dbReference type="ARBA" id="ARBA00022517"/>
    </source>
</evidence>
<organism evidence="13 14">
    <name type="scientific">Chlorella sorokiniana</name>
    <name type="common">Freshwater green alga</name>
    <dbReference type="NCBI Taxonomy" id="3076"/>
    <lineage>
        <taxon>Eukaryota</taxon>
        <taxon>Viridiplantae</taxon>
        <taxon>Chlorophyta</taxon>
        <taxon>core chlorophytes</taxon>
        <taxon>Trebouxiophyceae</taxon>
        <taxon>Chlorellales</taxon>
        <taxon>Chlorellaceae</taxon>
        <taxon>Chlorella clade</taxon>
        <taxon>Chlorella</taxon>
    </lineage>
</organism>
<feature type="compositionally biased region" description="Acidic residues" evidence="9">
    <location>
        <begin position="522"/>
        <end position="558"/>
    </location>
</feature>
<feature type="compositionally biased region" description="Acidic residues" evidence="9">
    <location>
        <begin position="444"/>
        <end position="457"/>
    </location>
</feature>
<dbReference type="HAMAP" id="MF_03163">
    <property type="entry name" value="RNA_methyltr_E_SPB1"/>
    <property type="match status" value="1"/>
</dbReference>
<name>A0A2P6TQK3_CHLSO</name>
<dbReference type="AlphaFoldDB" id="A0A2P6TQK3"/>
<protein>
    <recommendedName>
        <fullName evidence="8">Putative rRNA methyltransferase</fullName>
        <ecNumber evidence="8">2.1.1.-</ecNumber>
    </recommendedName>
    <alternativeName>
        <fullName evidence="8">2'-O-ribose RNA methyltransferase SPB1 homolog</fullName>
    </alternativeName>
</protein>
<dbReference type="GO" id="GO:0000466">
    <property type="term" value="P:maturation of 5.8S rRNA from tricistronic rRNA transcript (SSU-rRNA, 5.8S rRNA, LSU-rRNA)"/>
    <property type="evidence" value="ECO:0007669"/>
    <property type="project" value="TreeGrafter"/>
</dbReference>
<evidence type="ECO:0000313" key="14">
    <source>
        <dbReference type="Proteomes" id="UP000239899"/>
    </source>
</evidence>
<dbReference type="InterPro" id="IPR012920">
    <property type="entry name" value="rRNA_MeTfrase_SPB1-like_C"/>
</dbReference>
<evidence type="ECO:0000256" key="8">
    <source>
        <dbReference type="HAMAP-Rule" id="MF_03163"/>
    </source>
</evidence>
<evidence type="ECO:0000256" key="4">
    <source>
        <dbReference type="ARBA" id="ARBA00022603"/>
    </source>
</evidence>
<comment type="similarity">
    <text evidence="8">Belongs to the class I-like SAM-binding methyltransferase superfamily. RNA methyltransferase RlmE family. SPB1 subfamily.</text>
</comment>
<feature type="binding site" evidence="8">
    <location>
        <position position="117"/>
    </location>
    <ligand>
        <name>S-adenosyl-L-methionine</name>
        <dbReference type="ChEBI" id="CHEBI:59789"/>
    </ligand>
</feature>
<dbReference type="GO" id="GO:0008650">
    <property type="term" value="F:rRNA (uridine-2'-O-)-methyltransferase activity"/>
    <property type="evidence" value="ECO:0007669"/>
    <property type="project" value="TreeGrafter"/>
</dbReference>
<dbReference type="GO" id="GO:0000463">
    <property type="term" value="P:maturation of LSU-rRNA from tricistronic rRNA transcript (SSU-rRNA, 5.8S rRNA, LSU-rRNA)"/>
    <property type="evidence" value="ECO:0007669"/>
    <property type="project" value="TreeGrafter"/>
</dbReference>
<feature type="compositionally biased region" description="Low complexity" evidence="9">
    <location>
        <begin position="430"/>
        <end position="443"/>
    </location>
</feature>
<dbReference type="SUPFAM" id="SSF53335">
    <property type="entry name" value="S-adenosyl-L-methionine-dependent methyltransferases"/>
    <property type="match status" value="1"/>
</dbReference>
<evidence type="ECO:0000256" key="1">
    <source>
        <dbReference type="ARBA" id="ARBA00004604"/>
    </source>
</evidence>
<feature type="binding site" evidence="8">
    <location>
        <position position="76"/>
    </location>
    <ligand>
        <name>S-adenosyl-L-methionine</name>
        <dbReference type="ChEBI" id="CHEBI:59789"/>
    </ligand>
</feature>
<dbReference type="InterPro" id="IPR029063">
    <property type="entry name" value="SAM-dependent_MTases_sf"/>
</dbReference>
<feature type="region of interest" description="Disordered" evidence="9">
    <location>
        <begin position="352"/>
        <end position="564"/>
    </location>
</feature>
<keyword evidence="14" id="KW-1185">Reference proteome</keyword>
<feature type="compositionally biased region" description="Gly residues" evidence="9">
    <location>
        <begin position="904"/>
        <end position="918"/>
    </location>
</feature>
<dbReference type="GO" id="GO:0005730">
    <property type="term" value="C:nucleolus"/>
    <property type="evidence" value="ECO:0007669"/>
    <property type="project" value="UniProtKB-SubCell"/>
</dbReference>
<evidence type="ECO:0000259" key="11">
    <source>
        <dbReference type="Pfam" id="PF07780"/>
    </source>
</evidence>
<dbReference type="GO" id="GO:0030687">
    <property type="term" value="C:preribosome, large subunit precursor"/>
    <property type="evidence" value="ECO:0007669"/>
    <property type="project" value="TreeGrafter"/>
</dbReference>
<feature type="compositionally biased region" description="Acidic residues" evidence="9">
    <location>
        <begin position="717"/>
        <end position="729"/>
    </location>
</feature>
<feature type="region of interest" description="Disordered" evidence="9">
    <location>
        <begin position="810"/>
        <end position="928"/>
    </location>
</feature>
<keyword evidence="7 8" id="KW-0539">Nucleus</keyword>
<feature type="compositionally biased region" description="Basic and acidic residues" evidence="9">
    <location>
        <begin position="823"/>
        <end position="832"/>
    </location>
</feature>
<evidence type="ECO:0000256" key="5">
    <source>
        <dbReference type="ARBA" id="ARBA00022679"/>
    </source>
</evidence>
<gene>
    <name evidence="13" type="ORF">C2E21_4957</name>
</gene>
<feature type="compositionally biased region" description="Basic and acidic residues" evidence="9">
    <location>
        <begin position="870"/>
        <end position="884"/>
    </location>
</feature>
<keyword evidence="5 8" id="KW-0808">Transferase</keyword>
<accession>A0A2P6TQK3</accession>
<dbReference type="PANTHER" id="PTHR10920">
    <property type="entry name" value="RIBOSOMAL RNA METHYLTRANSFERASE"/>
    <property type="match status" value="1"/>
</dbReference>
<keyword evidence="6 8" id="KW-0949">S-adenosyl-L-methionine</keyword>
<feature type="binding site" evidence="8">
    <location>
        <position position="56"/>
    </location>
    <ligand>
        <name>S-adenosyl-L-methionine</name>
        <dbReference type="ChEBI" id="CHEBI:59789"/>
    </ligand>
</feature>
<feature type="compositionally biased region" description="Basic and acidic residues" evidence="9">
    <location>
        <begin position="375"/>
        <end position="389"/>
    </location>
</feature>
<keyword evidence="2 8" id="KW-0690">Ribosome biogenesis</keyword>
<dbReference type="PANTHER" id="PTHR10920:SF13">
    <property type="entry name" value="PRE-RRNA 2'-O-RIBOSE RNA METHYLTRANSFERASE FTSJ3"/>
    <property type="match status" value="1"/>
</dbReference>
<feature type="domain" description="Ribosomal RNA methyltransferase FtsJ" evidence="10">
    <location>
        <begin position="24"/>
        <end position="200"/>
    </location>
</feature>
<comment type="function">
    <text evidence="8">Probable methyltransferase involved in the maturation of rRNA and in the biogenesis of ribosomal subunits.</text>
</comment>
<dbReference type="Pfam" id="PF07780">
    <property type="entry name" value="Spb1_C"/>
    <property type="match status" value="1"/>
</dbReference>
<keyword evidence="4 8" id="KW-0489">Methyltransferase</keyword>
<evidence type="ECO:0000256" key="9">
    <source>
        <dbReference type="SAM" id="MobiDB-lite"/>
    </source>
</evidence>
<keyword evidence="3 8" id="KW-0698">rRNA processing</keyword>
<comment type="caution">
    <text evidence="13">The sequence shown here is derived from an EMBL/GenBank/DDBJ whole genome shotgun (WGS) entry which is preliminary data.</text>
</comment>
<dbReference type="InterPro" id="IPR050082">
    <property type="entry name" value="RNA_methyltr_RlmE"/>
</dbReference>
<dbReference type="Proteomes" id="UP000239899">
    <property type="component" value="Unassembled WGS sequence"/>
</dbReference>
<dbReference type="FunFam" id="3.40.50.150:FF:000004">
    <property type="entry name" value="AdoMet-dependent rRNA methyltransferase SPB1"/>
    <property type="match status" value="1"/>
</dbReference>
<sequence length="928" mass="101546">MAKKAKKGKGRLDKFYYLAKEQGYRSRAAFKLIQLNRQHNFLAGARALLDLCAAPGGWCQVAVKNMPVGSLIIGVDLAPIKPIRGVKTILGDITTQQCRAAIRKEAGGSLMDVVLHDGAPNVGGAWATEAYSQAWLVLESLRMATDMLAPRGTFVTKVFRSKDYSALLYAFQQLFDKVEATKPAASRNASAEIFVVCSGYKAPAKIDPRLLDPKHLFQEVHEAPKVAGPDALLKQKIKQKRFREGYEEGLSTTHKVLSAAAFIAGDSPIEMLGQYTAIAIEGPNSEGPVEGLDDPAELAAYVRSHAATDSEVTTLCKDLQVLGRSEFKQLLRWRLLIKKDLQRAAAAAAKAAKAAGEGGEEGEKSDDEEEEDPEEKLLREMSEVKDSMDKRRKKERRRRREQKVKSRLRAAQLAQAEGIGDETGPEMLFSLSKLKGKAGASLAADEDAAAPDFDDAADLATSSSGGEEAGKGEEGDMDSDEEQRRYDALMDEYLEDSYQAWKQRQRMRGDVAKKRRRRLNDDGELTEEEEEVENGVEVPSSEEESEAEDAALEEEEGQEGAGLIVKFDERRAGVAKSTEAAVAQWFSQDIFNDDNIEDADEDAEAVLRNKRQQRGAAAPAPQQPAAAAAEKEEEDGQPERGGSGDEQPPAGAEQQSGSEGGEPSSGSDAEGEPGTAAARRRQARGAAAAAAAYGLSADALAGPADGDGFEVVPAQESGEESESEDEFELMDDVAKAEVRALAKKMLRRKIKDDIIEAAYNRYAFHDTALPKWFAEDERKFMRPQAQITPEEYRAAREELRTLDARPLKKVAEAKARKQKRLRMRLDKARQKAEAVANQEDVPLKQKMREIEKLYNQARAGKGKKKGGGSRSEKYKAEKKGPRLDKRMRKDQRGQQRAEKRNKGKGGPGKKGAGAGGVKAGKAGKNRRR</sequence>
<feature type="compositionally biased region" description="Acidic residues" evidence="9">
    <location>
        <begin position="591"/>
        <end position="604"/>
    </location>
</feature>
<evidence type="ECO:0000259" key="10">
    <source>
        <dbReference type="Pfam" id="PF01728"/>
    </source>
</evidence>
<dbReference type="STRING" id="3076.A0A2P6TQK3"/>
<feature type="compositionally biased region" description="Low complexity" evidence="9">
    <location>
        <begin position="651"/>
        <end position="677"/>
    </location>
</feature>